<keyword evidence="2" id="KW-0812">Transmembrane</keyword>
<proteinExistence type="predicted"/>
<evidence type="ECO:0000313" key="3">
    <source>
        <dbReference type="EMBL" id="DAD75641.1"/>
    </source>
</evidence>
<accession>A0A8S5M000</accession>
<evidence type="ECO:0000256" key="1">
    <source>
        <dbReference type="SAM" id="MobiDB-lite"/>
    </source>
</evidence>
<organism evidence="3">
    <name type="scientific">Podoviridae sp. ctzeq1</name>
    <dbReference type="NCBI Taxonomy" id="2826597"/>
    <lineage>
        <taxon>Viruses</taxon>
        <taxon>Duplodnaviria</taxon>
        <taxon>Heunggongvirae</taxon>
        <taxon>Uroviricota</taxon>
        <taxon>Caudoviricetes</taxon>
    </lineage>
</organism>
<name>A0A8S5M000_9CAUD</name>
<dbReference type="InterPro" id="IPR022538">
    <property type="entry name" value="DUF2570"/>
</dbReference>
<keyword evidence="2" id="KW-0472">Membrane</keyword>
<reference evidence="3" key="1">
    <citation type="journal article" date="2021" name="Proc. Natl. Acad. Sci. U.S.A.">
        <title>A Catalog of Tens of Thousands of Viruses from Human Metagenomes Reveals Hidden Associations with Chronic Diseases.</title>
        <authorList>
            <person name="Tisza M.J."/>
            <person name="Buck C.B."/>
        </authorList>
    </citation>
    <scope>NUCLEOTIDE SEQUENCE</scope>
    <source>
        <strain evidence="3">Ctzeq1</strain>
    </source>
</reference>
<feature type="transmembrane region" description="Helical" evidence="2">
    <location>
        <begin position="12"/>
        <end position="33"/>
    </location>
</feature>
<keyword evidence="2" id="KW-1133">Transmembrane helix</keyword>
<dbReference type="EMBL" id="BK014787">
    <property type="protein sequence ID" value="DAD75641.1"/>
    <property type="molecule type" value="Genomic_DNA"/>
</dbReference>
<protein>
    <submittedName>
        <fullName evidence="3">Uncharacterized protein</fullName>
    </submittedName>
</protein>
<dbReference type="Pfam" id="PF10828">
    <property type="entry name" value="DUF2570"/>
    <property type="match status" value="1"/>
</dbReference>
<evidence type="ECO:0000256" key="2">
    <source>
        <dbReference type="SAM" id="Phobius"/>
    </source>
</evidence>
<feature type="region of interest" description="Disordered" evidence="1">
    <location>
        <begin position="84"/>
        <end position="106"/>
    </location>
</feature>
<sequence length="118" mass="13243">MFNPGEQLIKRIKFGAVCVGAVGVLCLLGGLRYQYNTIIDLRADNKEQAQALSQKEKEITRLKDEAAENQRIMLELSKAEAEARSESDEVIKSIPQDVKQSHPYNAAGPRNVIEFLRK</sequence>